<dbReference type="Gene3D" id="3.40.50.300">
    <property type="entry name" value="P-loop containing nucleotide triphosphate hydrolases"/>
    <property type="match status" value="1"/>
</dbReference>
<dbReference type="GeneID" id="68355956"/>
<reference evidence="2" key="1">
    <citation type="submission" date="2021-09" db="EMBL/GenBank/DDBJ databases">
        <title>A high-quality genome of the endoparasitic fungus Hirsutella rhossiliensis with a comparison of Hirsutella genomes reveals transposable elements contributing to genome size variation.</title>
        <authorList>
            <person name="Lin R."/>
            <person name="Jiao Y."/>
            <person name="Sun X."/>
            <person name="Ling J."/>
            <person name="Xie B."/>
            <person name="Cheng X."/>
        </authorList>
    </citation>
    <scope>NUCLEOTIDE SEQUENCE</scope>
    <source>
        <strain evidence="2">HR02</strain>
    </source>
</reference>
<dbReference type="InterPro" id="IPR003959">
    <property type="entry name" value="ATPase_AAA_core"/>
</dbReference>
<sequence length="264" mass="29421">MTQEEKLILSPLVYGYSFGTSKWGAFPVDNLSNVEWNGNLLNSLVMEQSLRSIMYGLIKTHSAGTSNFDDFVKGKGKGIIGLLHGPPGSGKTLTAEAIAETGHMPLYAVSTGALGHEPDNIHSELMQILRLATHWGAVLLLDEADVFLAKRTMTNLKQNAIVSVFLRELEYYEGILLLTTNQIDRIDEAFLSRTHFCHKYLNLDAEARRAIWLNFIQDARERKNMTVKIDSESIERLANMPLNGRQIKNAMSIAIKLTAVTVTD</sequence>
<gene>
    <name evidence="2" type="ORF">HRG_06827</name>
</gene>
<dbReference type="SMART" id="SM00382">
    <property type="entry name" value="AAA"/>
    <property type="match status" value="1"/>
</dbReference>
<dbReference type="GO" id="GO:0005524">
    <property type="term" value="F:ATP binding"/>
    <property type="evidence" value="ECO:0007669"/>
    <property type="project" value="InterPro"/>
</dbReference>
<dbReference type="Pfam" id="PF00004">
    <property type="entry name" value="AAA"/>
    <property type="match status" value="1"/>
</dbReference>
<dbReference type="RefSeq" id="XP_044719260.1">
    <property type="nucleotide sequence ID" value="XM_044865298.1"/>
</dbReference>
<proteinExistence type="predicted"/>
<dbReference type="InterPro" id="IPR003593">
    <property type="entry name" value="AAA+_ATPase"/>
</dbReference>
<dbReference type="GO" id="GO:0016887">
    <property type="term" value="F:ATP hydrolysis activity"/>
    <property type="evidence" value="ECO:0007669"/>
    <property type="project" value="InterPro"/>
</dbReference>
<organism evidence="2 3">
    <name type="scientific">Hirsutella rhossiliensis</name>
    <dbReference type="NCBI Taxonomy" id="111463"/>
    <lineage>
        <taxon>Eukaryota</taxon>
        <taxon>Fungi</taxon>
        <taxon>Dikarya</taxon>
        <taxon>Ascomycota</taxon>
        <taxon>Pezizomycotina</taxon>
        <taxon>Sordariomycetes</taxon>
        <taxon>Hypocreomycetidae</taxon>
        <taxon>Hypocreales</taxon>
        <taxon>Ophiocordycipitaceae</taxon>
        <taxon>Hirsutella</taxon>
    </lineage>
</organism>
<evidence type="ECO:0000259" key="1">
    <source>
        <dbReference type="SMART" id="SM00382"/>
    </source>
</evidence>
<dbReference type="Proteomes" id="UP000824596">
    <property type="component" value="Unassembled WGS sequence"/>
</dbReference>
<evidence type="ECO:0000313" key="3">
    <source>
        <dbReference type="Proteomes" id="UP000824596"/>
    </source>
</evidence>
<accession>A0A9P8MVF1</accession>
<dbReference type="EMBL" id="JAIZPD010000007">
    <property type="protein sequence ID" value="KAH0961747.1"/>
    <property type="molecule type" value="Genomic_DNA"/>
</dbReference>
<dbReference type="CDD" id="cd19481">
    <property type="entry name" value="RecA-like_protease"/>
    <property type="match status" value="1"/>
</dbReference>
<dbReference type="SUPFAM" id="SSF52540">
    <property type="entry name" value="P-loop containing nucleoside triphosphate hydrolases"/>
    <property type="match status" value="1"/>
</dbReference>
<dbReference type="InterPro" id="IPR027417">
    <property type="entry name" value="P-loop_NTPase"/>
</dbReference>
<dbReference type="OrthoDB" id="10042665at2759"/>
<dbReference type="InterPro" id="IPR056599">
    <property type="entry name" value="AAA_lid_fung"/>
</dbReference>
<keyword evidence="3" id="KW-1185">Reference proteome</keyword>
<comment type="caution">
    <text evidence="2">The sequence shown here is derived from an EMBL/GenBank/DDBJ whole genome shotgun (WGS) entry which is preliminary data.</text>
</comment>
<feature type="domain" description="AAA+ ATPase" evidence="1">
    <location>
        <begin position="77"/>
        <end position="202"/>
    </location>
</feature>
<dbReference type="PANTHER" id="PTHR46411">
    <property type="entry name" value="FAMILY ATPASE, PUTATIVE-RELATED"/>
    <property type="match status" value="1"/>
</dbReference>
<dbReference type="Pfam" id="PF23232">
    <property type="entry name" value="AAA_lid_13"/>
    <property type="match status" value="1"/>
</dbReference>
<name>A0A9P8MVF1_9HYPO</name>
<dbReference type="PANTHER" id="PTHR46411:SF3">
    <property type="entry name" value="AAA+ ATPASE DOMAIN-CONTAINING PROTEIN"/>
    <property type="match status" value="1"/>
</dbReference>
<protein>
    <submittedName>
        <fullName evidence="2">ATPase family associated with various cellular activities (AAA) domain-containing protein</fullName>
    </submittedName>
</protein>
<dbReference type="AlphaFoldDB" id="A0A9P8MVF1"/>
<evidence type="ECO:0000313" key="2">
    <source>
        <dbReference type="EMBL" id="KAH0961747.1"/>
    </source>
</evidence>